<dbReference type="SUPFAM" id="SSF53271">
    <property type="entry name" value="PRTase-like"/>
    <property type="match status" value="1"/>
</dbReference>
<keyword evidence="7" id="KW-0004">4Fe-4S</keyword>
<dbReference type="InterPro" id="IPR017932">
    <property type="entry name" value="GATase_2_dom"/>
</dbReference>
<dbReference type="PROSITE" id="PS51278">
    <property type="entry name" value="GATASE_TYPE_2"/>
    <property type="match status" value="1"/>
</dbReference>
<feature type="binding site" evidence="7 11">
    <location>
        <position position="248"/>
    </location>
    <ligand>
        <name>[4Fe-4S] cluster</name>
        <dbReference type="ChEBI" id="CHEBI:49883"/>
    </ligand>
</feature>
<dbReference type="InterPro" id="IPR029055">
    <property type="entry name" value="Ntn_hydrolases_N"/>
</dbReference>
<name>A0A367ZIT9_9BACT</name>
<dbReference type="InterPro" id="IPR000836">
    <property type="entry name" value="PRTase_dom"/>
</dbReference>
<dbReference type="HAMAP" id="MF_01931">
    <property type="entry name" value="PurF"/>
    <property type="match status" value="1"/>
</dbReference>
<dbReference type="EC" id="2.4.2.14" evidence="7"/>
<sequence length="508" mass="54959">MCGILGLIGPDDVARELAFGLTALQHRGQDAAGLVTFDRAFRIKKGNGLVGQLFHDGVLARLAAPAGLGHVRYATQGPVDPAQAQPIYMNYPFGVAMVHNGNVTNAPALARRLQRDHRVIETANDLELLLYTFADGLEQRQVAALTPDDVFAAVEGVQTSVEGAYAVLTLLANRGLVGFTDPCGIRPLVLGKRVTGKGPVYAFASETAGLDALGYQTIAELGPGEAVFIDAERRIHARTLVQRPPAFCLFEYIYFAREDSVLRGRLVAEERVAMGRRLARPLLAAGLRPDVIIDVPTSAYFFAEGLADELKVPYRRGFAKNKYVGRSFLFPTPELRQRAVRQKLAPLPNVIRGKKVAVVDDSIVRGTTSRHLVELVREGGAAAVYFVSAAPPVRHPCVYGIDMSIRTELIAANNDLPDIARYIGADAVIYQDLDDLRALYPAGQWCDACFSGCFPTAVDRACFDRIEQERVRAQQPVATEPPAARPGPASYSGAISAWPTNGGTSHEA</sequence>
<evidence type="ECO:0000256" key="5">
    <source>
        <dbReference type="ARBA" id="ARBA00022755"/>
    </source>
</evidence>
<evidence type="ECO:0000256" key="4">
    <source>
        <dbReference type="ARBA" id="ARBA00022679"/>
    </source>
</evidence>
<dbReference type="EMBL" id="QOQW01000029">
    <property type="protein sequence ID" value="RCK78025.1"/>
    <property type="molecule type" value="Genomic_DNA"/>
</dbReference>
<proteinExistence type="inferred from homology"/>
<dbReference type="AlphaFoldDB" id="A0A367ZIT9"/>
<dbReference type="PIRSF" id="PIRSF000485">
    <property type="entry name" value="Amd_phspho_trans"/>
    <property type="match status" value="1"/>
</dbReference>
<evidence type="ECO:0000313" key="15">
    <source>
        <dbReference type="Proteomes" id="UP000252355"/>
    </source>
</evidence>
<dbReference type="GO" id="GO:0000287">
    <property type="term" value="F:magnesium ion binding"/>
    <property type="evidence" value="ECO:0007669"/>
    <property type="project" value="UniProtKB-UniRule"/>
</dbReference>
<dbReference type="Proteomes" id="UP000252355">
    <property type="component" value="Unassembled WGS sequence"/>
</dbReference>
<protein>
    <recommendedName>
        <fullName evidence="7">Amidophosphoribosyltransferase</fullName>
        <shortName evidence="7">ATase</shortName>
        <ecNumber evidence="7">2.4.2.14</ecNumber>
    </recommendedName>
    <alternativeName>
        <fullName evidence="7">Glutamine phosphoribosylpyrophosphate amidotransferase</fullName>
        <shortName evidence="7">GPATase</shortName>
    </alternativeName>
</protein>
<feature type="binding site" evidence="7 10">
    <location>
        <position position="360"/>
    </location>
    <ligand>
        <name>Mg(2+)</name>
        <dbReference type="ChEBI" id="CHEBI:18420"/>
    </ligand>
</feature>
<comment type="similarity">
    <text evidence="2 7 8">In the C-terminal section; belongs to the purine/pyrimidine phosphoribosyltransferase family.</text>
</comment>
<evidence type="ECO:0000259" key="13">
    <source>
        <dbReference type="PROSITE" id="PS51278"/>
    </source>
</evidence>
<dbReference type="GO" id="GO:0006189">
    <property type="term" value="P:'de novo' IMP biosynthetic process"/>
    <property type="evidence" value="ECO:0007669"/>
    <property type="project" value="UniProtKB-UniRule"/>
</dbReference>
<keyword evidence="6 7" id="KW-0315">Glutamine amidotransferase</keyword>
<comment type="cofactor">
    <cofactor evidence="7 11">
        <name>[4Fe-4S] cluster</name>
        <dbReference type="ChEBI" id="CHEBI:49883"/>
    </cofactor>
    <text evidence="7 11">Binds 1 [4Fe-4S] cluster per subunit.</text>
</comment>
<evidence type="ECO:0000256" key="2">
    <source>
        <dbReference type="ARBA" id="ARBA00010138"/>
    </source>
</evidence>
<feature type="compositionally biased region" description="Polar residues" evidence="12">
    <location>
        <begin position="498"/>
        <end position="508"/>
    </location>
</feature>
<dbReference type="CDD" id="cd06223">
    <property type="entry name" value="PRTases_typeI"/>
    <property type="match status" value="1"/>
</dbReference>
<comment type="caution">
    <text evidence="14">The sequence shown here is derived from an EMBL/GenBank/DDBJ whole genome shotgun (WGS) entry which is preliminary data.</text>
</comment>
<dbReference type="Pfam" id="PF13522">
    <property type="entry name" value="GATase_6"/>
    <property type="match status" value="1"/>
</dbReference>
<dbReference type="NCBIfam" id="TIGR01134">
    <property type="entry name" value="purF"/>
    <property type="match status" value="1"/>
</dbReference>
<keyword evidence="7 10" id="KW-0460">Magnesium</keyword>
<dbReference type="InterPro" id="IPR029057">
    <property type="entry name" value="PRTase-like"/>
</dbReference>
<dbReference type="GO" id="GO:0009113">
    <property type="term" value="P:purine nucleobase biosynthetic process"/>
    <property type="evidence" value="ECO:0007669"/>
    <property type="project" value="UniProtKB-UniRule"/>
</dbReference>
<reference evidence="14 15" key="1">
    <citation type="submission" date="2018-05" db="EMBL/GenBank/DDBJ databases">
        <title>A metagenomic window into the 2 km-deep terrestrial subsurface aquifer revealed taxonomically and functionally diverse microbial community comprising novel uncultured bacterial lineages.</title>
        <authorList>
            <person name="Kadnikov V.V."/>
            <person name="Mardanov A.V."/>
            <person name="Beletsky A.V."/>
            <person name="Banks D."/>
            <person name="Pimenov N.V."/>
            <person name="Frank Y.A."/>
            <person name="Karnachuk O.V."/>
            <person name="Ravin N.V."/>
        </authorList>
    </citation>
    <scope>NUCLEOTIDE SEQUENCE [LARGE SCALE GENOMIC DNA]</scope>
    <source>
        <strain evidence="14">BY5</strain>
    </source>
</reference>
<dbReference type="UniPathway" id="UPA00074">
    <property type="reaction ID" value="UER00124"/>
</dbReference>
<evidence type="ECO:0000256" key="3">
    <source>
        <dbReference type="ARBA" id="ARBA00022676"/>
    </source>
</evidence>
<comment type="function">
    <text evidence="7">Catalyzes the formation of phosphoribosylamine from phosphoribosylpyrophosphate (PRPP) and glutamine.</text>
</comment>
<dbReference type="InterPro" id="IPR005854">
    <property type="entry name" value="PurF"/>
</dbReference>
<comment type="catalytic activity">
    <reaction evidence="7 8">
        <text>5-phospho-beta-D-ribosylamine + L-glutamate + diphosphate = 5-phospho-alpha-D-ribose 1-diphosphate + L-glutamine + H2O</text>
        <dbReference type="Rhea" id="RHEA:14905"/>
        <dbReference type="ChEBI" id="CHEBI:15377"/>
        <dbReference type="ChEBI" id="CHEBI:29985"/>
        <dbReference type="ChEBI" id="CHEBI:33019"/>
        <dbReference type="ChEBI" id="CHEBI:58017"/>
        <dbReference type="ChEBI" id="CHEBI:58359"/>
        <dbReference type="ChEBI" id="CHEBI:58681"/>
        <dbReference type="EC" id="2.4.2.14"/>
    </reaction>
</comment>
<evidence type="ECO:0000256" key="10">
    <source>
        <dbReference type="PIRSR" id="PIRSR000485-2"/>
    </source>
</evidence>
<evidence type="ECO:0000256" key="1">
    <source>
        <dbReference type="ARBA" id="ARBA00005209"/>
    </source>
</evidence>
<feature type="region of interest" description="Disordered" evidence="12">
    <location>
        <begin position="473"/>
        <end position="508"/>
    </location>
</feature>
<evidence type="ECO:0000256" key="6">
    <source>
        <dbReference type="ARBA" id="ARBA00022962"/>
    </source>
</evidence>
<keyword evidence="7 10" id="KW-0479">Metal-binding</keyword>
<feature type="domain" description="Glutamine amidotransferase type-2" evidence="13">
    <location>
        <begin position="2"/>
        <end position="232"/>
    </location>
</feature>
<keyword evidence="4 7" id="KW-0808">Transferase</keyword>
<evidence type="ECO:0000313" key="14">
    <source>
        <dbReference type="EMBL" id="RCK78025.1"/>
    </source>
</evidence>
<keyword evidence="7 11" id="KW-0411">Iron-sulfur</keyword>
<evidence type="ECO:0000256" key="7">
    <source>
        <dbReference type="HAMAP-Rule" id="MF_01931"/>
    </source>
</evidence>
<keyword evidence="5 7" id="KW-0658">Purine biosynthesis</keyword>
<dbReference type="GO" id="GO:0051539">
    <property type="term" value="F:4 iron, 4 sulfur cluster binding"/>
    <property type="evidence" value="ECO:0007669"/>
    <property type="project" value="UniProtKB-KW"/>
</dbReference>
<gene>
    <name evidence="7" type="primary">purF</name>
    <name evidence="14" type="ORF">OZSIB_1934</name>
</gene>
<feature type="binding site" evidence="7 11">
    <location>
        <position position="446"/>
    </location>
    <ligand>
        <name>[4Fe-4S] cluster</name>
        <dbReference type="ChEBI" id="CHEBI:49883"/>
    </ligand>
</feature>
<keyword evidence="7 11" id="KW-0408">Iron</keyword>
<feature type="active site" description="Nucleophile" evidence="7 9">
    <location>
        <position position="2"/>
    </location>
</feature>
<keyword evidence="3 7" id="KW-0328">Glycosyltransferase</keyword>
<dbReference type="Gene3D" id="3.60.20.10">
    <property type="entry name" value="Glutamine Phosphoribosylpyrophosphate, subunit 1, domain 1"/>
    <property type="match status" value="1"/>
</dbReference>
<evidence type="ECO:0000256" key="9">
    <source>
        <dbReference type="PIRSR" id="PIRSR000485-1"/>
    </source>
</evidence>
<feature type="binding site" evidence="7 10">
    <location>
        <position position="361"/>
    </location>
    <ligand>
        <name>Mg(2+)</name>
        <dbReference type="ChEBI" id="CHEBI:18420"/>
    </ligand>
</feature>
<evidence type="ECO:0000256" key="11">
    <source>
        <dbReference type="PIRSR" id="PIRSR000485-3"/>
    </source>
</evidence>
<feature type="binding site" evidence="7 11">
    <location>
        <position position="449"/>
    </location>
    <ligand>
        <name>[4Fe-4S] cluster</name>
        <dbReference type="ChEBI" id="CHEBI:49883"/>
    </ligand>
</feature>
<dbReference type="Pfam" id="PF00156">
    <property type="entry name" value="Pribosyltran"/>
    <property type="match status" value="1"/>
</dbReference>
<feature type="binding site" evidence="7 11">
    <location>
        <position position="397"/>
    </location>
    <ligand>
        <name>[4Fe-4S] cluster</name>
        <dbReference type="ChEBI" id="CHEBI:49883"/>
    </ligand>
</feature>
<dbReference type="SUPFAM" id="SSF56235">
    <property type="entry name" value="N-terminal nucleophile aminohydrolases (Ntn hydrolases)"/>
    <property type="match status" value="1"/>
</dbReference>
<comment type="pathway">
    <text evidence="1 7 8">Purine metabolism; IMP biosynthesis via de novo pathway; N(1)-(5-phospho-D-ribosyl)glycinamide from 5-phospho-alpha-D-ribose 1-diphosphate: step 1/2.</text>
</comment>
<dbReference type="GO" id="GO:0004044">
    <property type="term" value="F:amidophosphoribosyltransferase activity"/>
    <property type="evidence" value="ECO:0007669"/>
    <property type="project" value="UniProtKB-UniRule"/>
</dbReference>
<dbReference type="PANTHER" id="PTHR11907">
    <property type="entry name" value="AMIDOPHOSPHORIBOSYLTRANSFERASE"/>
    <property type="match status" value="1"/>
</dbReference>
<evidence type="ECO:0000256" key="8">
    <source>
        <dbReference type="PIRNR" id="PIRNR000485"/>
    </source>
</evidence>
<accession>A0A367ZIT9</accession>
<feature type="binding site" evidence="7 10">
    <location>
        <position position="298"/>
    </location>
    <ligand>
        <name>Mg(2+)</name>
        <dbReference type="ChEBI" id="CHEBI:18420"/>
    </ligand>
</feature>
<evidence type="ECO:0000256" key="12">
    <source>
        <dbReference type="SAM" id="MobiDB-lite"/>
    </source>
</evidence>
<dbReference type="Gene3D" id="3.40.50.2020">
    <property type="match status" value="1"/>
</dbReference>
<comment type="cofactor">
    <cofactor evidence="7 10">
        <name>Mg(2+)</name>
        <dbReference type="ChEBI" id="CHEBI:18420"/>
    </cofactor>
    <text evidence="7 10">Binds 1 Mg(2+) ion per subunit.</text>
</comment>
<organism evidence="14 15">
    <name type="scientific">Candidatus Ozemobacter sibiricus</name>
    <dbReference type="NCBI Taxonomy" id="2268124"/>
    <lineage>
        <taxon>Bacteria</taxon>
        <taxon>Candidatus Ozemobacteria</taxon>
        <taxon>Candidatus Ozemobacterales</taxon>
        <taxon>Candidatus Ozemobacteraceae</taxon>
        <taxon>Candidatus Ozemobacter</taxon>
    </lineage>
</organism>